<sequence length="114" mass="12681">MQKKVLIPLYGNDVAPRFDLATEVLISTGGQTLEDREEKIVVLSQASAEQLCHLVLAEGVDAVICSGIQEEYYQYLTWKRVQVFDSVIGSWESVLERFCQGKLQSGNILSGNTD</sequence>
<proteinExistence type="predicted"/>
<dbReference type="EMBL" id="JACNJH010000159">
    <property type="protein sequence ID" value="MBC8361904.1"/>
    <property type="molecule type" value="Genomic_DNA"/>
</dbReference>
<dbReference type="Proteomes" id="UP000603434">
    <property type="component" value="Unassembled WGS sequence"/>
</dbReference>
<dbReference type="SUPFAM" id="SSF53146">
    <property type="entry name" value="Nitrogenase accessory factor-like"/>
    <property type="match status" value="1"/>
</dbReference>
<evidence type="ECO:0000313" key="1">
    <source>
        <dbReference type="EMBL" id="MBC8361904.1"/>
    </source>
</evidence>
<organism evidence="1 2">
    <name type="scientific">Candidatus Desulfatibia profunda</name>
    <dbReference type="NCBI Taxonomy" id="2841695"/>
    <lineage>
        <taxon>Bacteria</taxon>
        <taxon>Pseudomonadati</taxon>
        <taxon>Thermodesulfobacteriota</taxon>
        <taxon>Desulfobacteria</taxon>
        <taxon>Desulfobacterales</taxon>
        <taxon>Desulfobacterales incertae sedis</taxon>
        <taxon>Candidatus Desulfatibia</taxon>
    </lineage>
</organism>
<dbReference type="Gene3D" id="3.30.420.130">
    <property type="entry name" value="Dinitrogenase iron-molybdenum cofactor biosynthesis domain"/>
    <property type="match status" value="1"/>
</dbReference>
<dbReference type="AlphaFoldDB" id="A0A8J6NNW1"/>
<gene>
    <name evidence="1" type="ORF">H8E23_10945</name>
</gene>
<reference evidence="1 2" key="1">
    <citation type="submission" date="2020-08" db="EMBL/GenBank/DDBJ databases">
        <title>Bridging the membrane lipid divide: bacteria of the FCB group superphylum have the potential to synthesize archaeal ether lipids.</title>
        <authorList>
            <person name="Villanueva L."/>
            <person name="Von Meijenfeldt F.A.B."/>
            <person name="Westbye A.B."/>
            <person name="Yadav S."/>
            <person name="Hopmans E.C."/>
            <person name="Dutilh B.E."/>
            <person name="Sinninghe Damste J.S."/>
        </authorList>
    </citation>
    <scope>NUCLEOTIDE SEQUENCE [LARGE SCALE GENOMIC DNA]</scope>
    <source>
        <strain evidence="1">NIOZ-UU30</strain>
    </source>
</reference>
<accession>A0A8J6NNW1</accession>
<name>A0A8J6NNW1_9BACT</name>
<protein>
    <submittedName>
        <fullName evidence="1">Dinitrogenase iron-molybdenum cofactor biosynthesis protein</fullName>
    </submittedName>
</protein>
<dbReference type="InterPro" id="IPR036105">
    <property type="entry name" value="DiNase_FeMo-co_biosyn_sf"/>
</dbReference>
<evidence type="ECO:0000313" key="2">
    <source>
        <dbReference type="Proteomes" id="UP000603434"/>
    </source>
</evidence>
<comment type="caution">
    <text evidence="1">The sequence shown here is derived from an EMBL/GenBank/DDBJ whole genome shotgun (WGS) entry which is preliminary data.</text>
</comment>